<reference evidence="1 2" key="1">
    <citation type="journal article" date="2016" name="Nat. Commun.">
        <title>Ectomycorrhizal ecology is imprinted in the genome of the dominant symbiotic fungus Cenococcum geophilum.</title>
        <authorList>
            <consortium name="DOE Joint Genome Institute"/>
            <person name="Peter M."/>
            <person name="Kohler A."/>
            <person name="Ohm R.A."/>
            <person name="Kuo A."/>
            <person name="Krutzmann J."/>
            <person name="Morin E."/>
            <person name="Arend M."/>
            <person name="Barry K.W."/>
            <person name="Binder M."/>
            <person name="Choi C."/>
            <person name="Clum A."/>
            <person name="Copeland A."/>
            <person name="Grisel N."/>
            <person name="Haridas S."/>
            <person name="Kipfer T."/>
            <person name="LaButti K."/>
            <person name="Lindquist E."/>
            <person name="Lipzen A."/>
            <person name="Maire R."/>
            <person name="Meier B."/>
            <person name="Mihaltcheva S."/>
            <person name="Molinier V."/>
            <person name="Murat C."/>
            <person name="Poggeler S."/>
            <person name="Quandt C.A."/>
            <person name="Sperisen C."/>
            <person name="Tritt A."/>
            <person name="Tisserant E."/>
            <person name="Crous P.W."/>
            <person name="Henrissat B."/>
            <person name="Nehls U."/>
            <person name="Egli S."/>
            <person name="Spatafora J.W."/>
            <person name="Grigoriev I.V."/>
            <person name="Martin F.M."/>
        </authorList>
    </citation>
    <scope>NUCLEOTIDE SEQUENCE [LARGE SCALE GENOMIC DNA]</scope>
    <source>
        <strain evidence="1 2">CBS 207.34</strain>
    </source>
</reference>
<evidence type="ECO:0000313" key="1">
    <source>
        <dbReference type="EMBL" id="OCL03739.1"/>
    </source>
</evidence>
<keyword evidence="2" id="KW-1185">Reference proteome</keyword>
<accession>A0A8E2JNZ3</accession>
<dbReference type="PANTHER" id="PTHR13593:SF143">
    <property type="entry name" value="PHOSPHATIDYLINOSITOL-SPECIFIC PHOSPHOLIPASE C X DOMAIN-CONTAINING PROTEIN"/>
    <property type="match status" value="1"/>
</dbReference>
<dbReference type="Gene3D" id="3.20.20.190">
    <property type="entry name" value="Phosphatidylinositol (PI) phosphodiesterase"/>
    <property type="match status" value="1"/>
</dbReference>
<dbReference type="SUPFAM" id="SSF51695">
    <property type="entry name" value="PLC-like phosphodiesterases"/>
    <property type="match status" value="1"/>
</dbReference>
<protein>
    <submittedName>
        <fullName evidence="1">PLC-like phosphodiesterase</fullName>
    </submittedName>
</protein>
<evidence type="ECO:0000313" key="2">
    <source>
        <dbReference type="Proteomes" id="UP000250140"/>
    </source>
</evidence>
<name>A0A8E2JNZ3_9PEZI</name>
<dbReference type="GO" id="GO:0008081">
    <property type="term" value="F:phosphoric diester hydrolase activity"/>
    <property type="evidence" value="ECO:0007669"/>
    <property type="project" value="InterPro"/>
</dbReference>
<gene>
    <name evidence="1" type="ORF">AOQ84DRAFT_140053</name>
</gene>
<dbReference type="AlphaFoldDB" id="A0A8E2JNZ3"/>
<sequence length="467" mass="51131">MGYGGYITLVNGSPYDWTLTGQHSYQMNTWNWPTINAGKSNEVYVEWGTGGSIGDDAGEAYYQLSGTPNTFEVQAKYASNFHLYVTLNGMATKTNAKGAMIDEGFRHNAAVNWVLSADESGAFWSNNAPPVDWMQQSLGSLGNRTLKHICMPGSHDAGMSSYSPGTVGANFENTQAQYLNIYNQLLLGSRYFDLRPVVSDGVFVSGHYSELDSIWVGGNGESMSDIIAQINQFTSQYHELIIINLSHTLDTDHNYVDLSQAQWNQLFTQLQGLNGRILNANAGNSDYSNKVLNDFISNGPSVLIIAQLPSGISLGDFANQGIFSQANFPVFDSYSNSNDAATMEADQLQKLASNRNVVADSGSRKDTFHLLSWTLTQQAEDVLNPDRAIMNLAVTVYDDLFSKAYNAFTPQSFPNVLYMDAYGIRDKSVVIPFEKPASVPTYPDVYALAMAVNNGIAARNSYVTSGT</sequence>
<dbReference type="InterPro" id="IPR051057">
    <property type="entry name" value="PI-PLC_domain"/>
</dbReference>
<dbReference type="Proteomes" id="UP000250140">
    <property type="component" value="Unassembled WGS sequence"/>
</dbReference>
<dbReference type="GO" id="GO:0006629">
    <property type="term" value="P:lipid metabolic process"/>
    <property type="evidence" value="ECO:0007669"/>
    <property type="project" value="InterPro"/>
</dbReference>
<dbReference type="OrthoDB" id="1046782at2759"/>
<dbReference type="InterPro" id="IPR017946">
    <property type="entry name" value="PLC-like_Pdiesterase_TIM-brl"/>
</dbReference>
<dbReference type="EMBL" id="KV750692">
    <property type="protein sequence ID" value="OCL03739.1"/>
    <property type="molecule type" value="Genomic_DNA"/>
</dbReference>
<dbReference type="PANTHER" id="PTHR13593">
    <property type="match status" value="1"/>
</dbReference>
<organism evidence="1 2">
    <name type="scientific">Glonium stellatum</name>
    <dbReference type="NCBI Taxonomy" id="574774"/>
    <lineage>
        <taxon>Eukaryota</taxon>
        <taxon>Fungi</taxon>
        <taxon>Dikarya</taxon>
        <taxon>Ascomycota</taxon>
        <taxon>Pezizomycotina</taxon>
        <taxon>Dothideomycetes</taxon>
        <taxon>Pleosporomycetidae</taxon>
        <taxon>Gloniales</taxon>
        <taxon>Gloniaceae</taxon>
        <taxon>Glonium</taxon>
    </lineage>
</organism>
<proteinExistence type="predicted"/>